<name>A0A409X8Q8_9AGAR</name>
<dbReference type="AlphaFoldDB" id="A0A409X8Q8"/>
<gene>
    <name evidence="2" type="ORF">CVT26_008313</name>
</gene>
<comment type="caution">
    <text evidence="2">The sequence shown here is derived from an EMBL/GenBank/DDBJ whole genome shotgun (WGS) entry which is preliminary data.</text>
</comment>
<keyword evidence="3" id="KW-1185">Reference proteome</keyword>
<accession>A0A409X8Q8</accession>
<feature type="compositionally biased region" description="Basic and acidic residues" evidence="1">
    <location>
        <begin position="1"/>
        <end position="12"/>
    </location>
</feature>
<protein>
    <submittedName>
        <fullName evidence="2">Uncharacterized protein</fullName>
    </submittedName>
</protein>
<evidence type="ECO:0000256" key="1">
    <source>
        <dbReference type="SAM" id="MobiDB-lite"/>
    </source>
</evidence>
<sequence>MSKAVHDAEPTGRRSVPVISTSRKPGYDIVVMKASQLERWASTVATGAEGTANNRVAFDLGTCECSTFVPLFFNAPVNIQTSLSANLGVHIE</sequence>
<proteinExistence type="predicted"/>
<reference evidence="2 3" key="1">
    <citation type="journal article" date="2018" name="Evol. Lett.">
        <title>Horizontal gene cluster transfer increased hallucinogenic mushroom diversity.</title>
        <authorList>
            <person name="Reynolds H.T."/>
            <person name="Vijayakumar V."/>
            <person name="Gluck-Thaler E."/>
            <person name="Korotkin H.B."/>
            <person name="Matheny P.B."/>
            <person name="Slot J.C."/>
        </authorList>
    </citation>
    <scope>NUCLEOTIDE SEQUENCE [LARGE SCALE GENOMIC DNA]</scope>
    <source>
        <strain evidence="2 3">SRW20</strain>
    </source>
</reference>
<evidence type="ECO:0000313" key="2">
    <source>
        <dbReference type="EMBL" id="PPQ87135.1"/>
    </source>
</evidence>
<dbReference type="InParanoid" id="A0A409X8Q8"/>
<dbReference type="EMBL" id="NHYE01003937">
    <property type="protein sequence ID" value="PPQ87135.1"/>
    <property type="molecule type" value="Genomic_DNA"/>
</dbReference>
<feature type="region of interest" description="Disordered" evidence="1">
    <location>
        <begin position="1"/>
        <end position="20"/>
    </location>
</feature>
<evidence type="ECO:0000313" key="3">
    <source>
        <dbReference type="Proteomes" id="UP000284706"/>
    </source>
</evidence>
<organism evidence="2 3">
    <name type="scientific">Gymnopilus dilepis</name>
    <dbReference type="NCBI Taxonomy" id="231916"/>
    <lineage>
        <taxon>Eukaryota</taxon>
        <taxon>Fungi</taxon>
        <taxon>Dikarya</taxon>
        <taxon>Basidiomycota</taxon>
        <taxon>Agaricomycotina</taxon>
        <taxon>Agaricomycetes</taxon>
        <taxon>Agaricomycetidae</taxon>
        <taxon>Agaricales</taxon>
        <taxon>Agaricineae</taxon>
        <taxon>Hymenogastraceae</taxon>
        <taxon>Gymnopilus</taxon>
    </lineage>
</organism>
<dbReference type="Proteomes" id="UP000284706">
    <property type="component" value="Unassembled WGS sequence"/>
</dbReference>